<dbReference type="KEGG" id="caul:KCG34_21930"/>
<organism evidence="2 3">
    <name type="scientific">Phenylobacterium montanum</name>
    <dbReference type="NCBI Taxonomy" id="2823693"/>
    <lineage>
        <taxon>Bacteria</taxon>
        <taxon>Pseudomonadati</taxon>
        <taxon>Pseudomonadota</taxon>
        <taxon>Alphaproteobacteria</taxon>
        <taxon>Caulobacterales</taxon>
        <taxon>Caulobacteraceae</taxon>
        <taxon>Phenylobacterium</taxon>
    </lineage>
</organism>
<feature type="chain" id="PRO_5037425541" evidence="1">
    <location>
        <begin position="29"/>
        <end position="298"/>
    </location>
</feature>
<dbReference type="Pfam" id="PF01963">
    <property type="entry name" value="TraB_PrgY_gumN"/>
    <property type="match status" value="1"/>
</dbReference>
<reference evidence="2" key="1">
    <citation type="submission" date="2021-04" db="EMBL/GenBank/DDBJ databases">
        <title>The complete genome sequence of Caulobacter sp. S6.</title>
        <authorList>
            <person name="Tang Y."/>
            <person name="Ouyang W."/>
            <person name="Liu Q."/>
            <person name="Huang B."/>
            <person name="Guo Z."/>
            <person name="Lei P."/>
        </authorList>
    </citation>
    <scope>NUCLEOTIDE SEQUENCE</scope>
    <source>
        <strain evidence="2">S6</strain>
    </source>
</reference>
<evidence type="ECO:0000256" key="1">
    <source>
        <dbReference type="SAM" id="SignalP"/>
    </source>
</evidence>
<sequence>MTRSRVFSALCAVMAGVFGLTLASAAGAAPAWWRVSDGRNEIWIIGAPRVTPRNFNWDTSGLEKRLASASTLIVGPQPKNKVAETGLILVNFGELRSPTPMETTLSPPLRRQFAAMRQSIGQGQGHYDGWKPAVAGFWLSQDFLKAYDLQSGQVESKVRKLAHAKGLSETPSGTVDASEMINQFKTLGAKGQEACLAASVHDLSVGPDRLKALADAWAKGEVTTPPIDAIDRACLQAAPAFGAAFDRAANQDSAAIAQALSRGAPRAVAEFDLPTLIMPGGVLDHLRARGLQVSGPME</sequence>
<keyword evidence="1" id="KW-0732">Signal</keyword>
<protein>
    <submittedName>
        <fullName evidence="2">TraB/GumN family protein</fullName>
    </submittedName>
</protein>
<dbReference type="EMBL" id="CP073078">
    <property type="protein sequence ID" value="QUD87674.1"/>
    <property type="molecule type" value="Genomic_DNA"/>
</dbReference>
<name>A0A975IUM2_9CAUL</name>
<keyword evidence="3" id="KW-1185">Reference proteome</keyword>
<evidence type="ECO:0000313" key="3">
    <source>
        <dbReference type="Proteomes" id="UP000676409"/>
    </source>
</evidence>
<dbReference type="AlphaFoldDB" id="A0A975IUM2"/>
<gene>
    <name evidence="2" type="ORF">KCG34_21930</name>
</gene>
<evidence type="ECO:0000313" key="2">
    <source>
        <dbReference type="EMBL" id="QUD87674.1"/>
    </source>
</evidence>
<feature type="signal peptide" evidence="1">
    <location>
        <begin position="1"/>
        <end position="28"/>
    </location>
</feature>
<accession>A0A975IUM2</accession>
<dbReference type="Proteomes" id="UP000676409">
    <property type="component" value="Chromosome"/>
</dbReference>
<dbReference type="RefSeq" id="WP_211937724.1">
    <property type="nucleotide sequence ID" value="NZ_CP073078.1"/>
</dbReference>
<dbReference type="InterPro" id="IPR002816">
    <property type="entry name" value="TraB/PrgY/GumN_fam"/>
</dbReference>
<proteinExistence type="predicted"/>